<dbReference type="EMBL" id="JALBCA010000188">
    <property type="protein sequence ID" value="KAI2381681.1"/>
    <property type="molecule type" value="Genomic_DNA"/>
</dbReference>
<proteinExistence type="predicted"/>
<reference evidence="1" key="1">
    <citation type="journal article" date="2022" name="bioRxiv">
        <title>Population genetic analysis of Ophidiomyces ophidiicola, the causative agent of snake fungal disease, indicates recent introductions to the USA.</title>
        <authorList>
            <person name="Ladner J.T."/>
            <person name="Palmer J.M."/>
            <person name="Ettinger C.L."/>
            <person name="Stajich J.E."/>
            <person name="Farrell T.M."/>
            <person name="Glorioso B.M."/>
            <person name="Lawson B."/>
            <person name="Price S.J."/>
            <person name="Stengle A.G."/>
            <person name="Grear D.A."/>
            <person name="Lorch J.M."/>
        </authorList>
    </citation>
    <scope>NUCLEOTIDE SEQUENCE</scope>
    <source>
        <strain evidence="1">NWHC 24266-5</strain>
    </source>
</reference>
<accession>A0ACB8UME9</accession>
<gene>
    <name evidence="1" type="ORF">LOY88_006660</name>
</gene>
<sequence>MACPSPQPISDRPGALARDAAPDPSLYKARRLRLQRPPARASHGAAGEYTVFSLSSVLSPADPSLQNQTDPNIGSARGDSQSPASSTLSDLGVPVSTSAAALLTTFVPAFAIAVCWFGLFLVGRRSQQRFYAPKATLRNLHDHERAPELPSGFFNWIGVFGRLPDSHVLRHASLDGYFFVRFLKTMARICLIGCAITWPILFPIHLAGGAGNRQLDALSFSNVRNPTWYYAHAVAACLFFSFVFCTITRESILYATLRQAYLLSPLHANRISSRTVLFLAVPQSYLCKKRLSKIFGDSVRRIWITTDCADLQKLVKKRDRLAYRLEEVETTYIKKVHAACLKSATLGPAQPGSSAGSSPIECEAKFAPFPLALPVQRPYHRLGFFFGKSVDTIEWLRAQLQEVIPQVEALQKRHRDGDAKAVSAVFIEFNSQMDAQIAFQTLSHHHPFRMTPRFIGISPSQVIWPTLQYSWWQRIVRKFLIQGFIAILIIFWSVPSAFVGSISNITYLTNLLPFLKFVNRLPSIVKGAISGVLPTIALAALMSLVPIILRWCGRQSGLPSAASVELFTQNAHFVFQVVQVFLVTTLTSAASAATSQIIKNPLSAKDLLAENLPKASNFYISYFLFQGLILSSSAVIQVLTFLVFKLLRILFDRTPRKLYQRWASLTGLSWGTVFPVFTNMAVIAITYSCIAPLILGFSSLGLYLVYQAYRYNLLFVYDATVDTKGLIYPRALKQVLTGIYLAEICLIGLFAIRGAIGPLAIMAVFTLLTVLSHISLNDALRPLLSALPRTLDNEDAVKEEILGDLQDQTLTVDPEKGRSSTASIPPVSVGFKARVHRRLMRLVTRLLHPSSYADYALLRKKVRQDPGIVYDQMIDDNAYYPPPVVSPTPLLWIPRDRAGYSRQEIALASGVIRMTDEEAHLDEKNKVVWDKVGMKPPIWKEKVFY</sequence>
<name>A0ACB8UME9_9EURO</name>
<organism evidence="1">
    <name type="scientific">Ophidiomyces ophidiicola</name>
    <dbReference type="NCBI Taxonomy" id="1387563"/>
    <lineage>
        <taxon>Eukaryota</taxon>
        <taxon>Fungi</taxon>
        <taxon>Dikarya</taxon>
        <taxon>Ascomycota</taxon>
        <taxon>Pezizomycotina</taxon>
        <taxon>Eurotiomycetes</taxon>
        <taxon>Eurotiomycetidae</taxon>
        <taxon>Onygenales</taxon>
        <taxon>Onygenaceae</taxon>
        <taxon>Ophidiomyces</taxon>
    </lineage>
</organism>
<comment type="caution">
    <text evidence="1">The sequence shown here is derived from an EMBL/GenBank/DDBJ whole genome shotgun (WGS) entry which is preliminary data.</text>
</comment>
<protein>
    <submittedName>
        <fullName evidence="1">Uncharacterized protein</fullName>
    </submittedName>
</protein>
<evidence type="ECO:0000313" key="1">
    <source>
        <dbReference type="EMBL" id="KAI2381681.1"/>
    </source>
</evidence>